<feature type="signal peptide" evidence="1">
    <location>
        <begin position="1"/>
        <end position="27"/>
    </location>
</feature>
<feature type="chain" id="PRO_5007624463" evidence="1">
    <location>
        <begin position="28"/>
        <end position="273"/>
    </location>
</feature>
<accession>A0A158DSR8</accession>
<dbReference type="OrthoDB" id="9096297at2"/>
<dbReference type="Proteomes" id="UP000054596">
    <property type="component" value="Unassembled WGS sequence"/>
</dbReference>
<proteinExistence type="predicted"/>
<dbReference type="EMBL" id="FCOJ02000121">
    <property type="protein sequence ID" value="SAK97634.1"/>
    <property type="molecule type" value="Genomic_DNA"/>
</dbReference>
<dbReference type="STRING" id="1777143.AWB82_07149"/>
<comment type="caution">
    <text evidence="3">The sequence shown here is derived from an EMBL/GenBank/DDBJ whole genome shotgun (WGS) entry which is preliminary data.</text>
</comment>
<keyword evidence="4" id="KW-1185">Reference proteome</keyword>
<dbReference type="AlphaFoldDB" id="A0A158DSR8"/>
<evidence type="ECO:0000256" key="1">
    <source>
        <dbReference type="SAM" id="SignalP"/>
    </source>
</evidence>
<gene>
    <name evidence="3" type="ORF">AWB82_07149</name>
</gene>
<dbReference type="Gene3D" id="1.20.1270.180">
    <property type="match status" value="1"/>
</dbReference>
<organism evidence="3 4">
    <name type="scientific">Caballeronia glebae</name>
    <dbReference type="NCBI Taxonomy" id="1777143"/>
    <lineage>
        <taxon>Bacteria</taxon>
        <taxon>Pseudomonadati</taxon>
        <taxon>Pseudomonadota</taxon>
        <taxon>Betaproteobacteria</taxon>
        <taxon>Burkholderiales</taxon>
        <taxon>Burkholderiaceae</taxon>
        <taxon>Caballeronia</taxon>
    </lineage>
</organism>
<sequence>MRKLPVRSFVVKVVALILTTHCSFLFAADSIPLIDGVWRVGEVRINANSTATSHYLPNDPRLVGRLFDFKTSAISNDMPEAQPCAQPSLQPTNISLANTIEQSVAGYGFPSQPAEASDFGFDRDKAQSSPTYLVQCRLAPWHAELGTSAIRGVWLAKIDSASVAMRWYDETLLILKKIAMNDTPKPSFSCRAARNTTEKTICASYELSEFDKSVSAAYALFIKQAKETGQSQKDISADQMRWMKSRNACGSNKICLIESMRSRLEAIVSNTEI</sequence>
<keyword evidence="1" id="KW-0732">Signal</keyword>
<dbReference type="RefSeq" id="WP_159462663.1">
    <property type="nucleotide sequence ID" value="NZ_FCOJ02000121.1"/>
</dbReference>
<name>A0A158DSR8_9BURK</name>
<dbReference type="Pfam" id="PF07007">
    <property type="entry name" value="LprI"/>
    <property type="match status" value="1"/>
</dbReference>
<evidence type="ECO:0000313" key="3">
    <source>
        <dbReference type="EMBL" id="SAK97634.1"/>
    </source>
</evidence>
<dbReference type="InterPro" id="IPR009739">
    <property type="entry name" value="LprI-like_N"/>
</dbReference>
<evidence type="ECO:0000259" key="2">
    <source>
        <dbReference type="Pfam" id="PF07007"/>
    </source>
</evidence>
<feature type="domain" description="Lysozyme inhibitor LprI-like N-terminal" evidence="2">
    <location>
        <begin position="190"/>
        <end position="263"/>
    </location>
</feature>
<evidence type="ECO:0000313" key="4">
    <source>
        <dbReference type="Proteomes" id="UP000054596"/>
    </source>
</evidence>
<reference evidence="3" key="1">
    <citation type="submission" date="2016-01" db="EMBL/GenBank/DDBJ databases">
        <authorList>
            <person name="Peeters C."/>
        </authorList>
    </citation>
    <scope>NUCLEOTIDE SEQUENCE [LARGE SCALE GENOMIC DNA]</scope>
    <source>
        <strain evidence="3">LMG 29325</strain>
    </source>
</reference>
<protein>
    <submittedName>
        <fullName evidence="3">PF07007 family protein</fullName>
    </submittedName>
</protein>